<evidence type="ECO:0000256" key="2">
    <source>
        <dbReference type="SAM" id="Phobius"/>
    </source>
</evidence>
<evidence type="ECO:0000313" key="4">
    <source>
        <dbReference type="Proteomes" id="UP000823388"/>
    </source>
</evidence>
<evidence type="ECO:0000313" key="3">
    <source>
        <dbReference type="EMBL" id="KAG2633346.1"/>
    </source>
</evidence>
<name>A0A8T0VIA7_PANVG</name>
<keyword evidence="4" id="KW-1185">Reference proteome</keyword>
<feature type="transmembrane region" description="Helical" evidence="2">
    <location>
        <begin position="66"/>
        <end position="88"/>
    </location>
</feature>
<proteinExistence type="predicted"/>
<keyword evidence="2" id="KW-0472">Membrane</keyword>
<dbReference type="Proteomes" id="UP000823388">
    <property type="component" value="Chromosome 2N"/>
</dbReference>
<accession>A0A8T0VIA7</accession>
<feature type="region of interest" description="Disordered" evidence="1">
    <location>
        <begin position="1"/>
        <end position="29"/>
    </location>
</feature>
<keyword evidence="2" id="KW-1133">Transmembrane helix</keyword>
<organism evidence="3 4">
    <name type="scientific">Panicum virgatum</name>
    <name type="common">Blackwell switchgrass</name>
    <dbReference type="NCBI Taxonomy" id="38727"/>
    <lineage>
        <taxon>Eukaryota</taxon>
        <taxon>Viridiplantae</taxon>
        <taxon>Streptophyta</taxon>
        <taxon>Embryophyta</taxon>
        <taxon>Tracheophyta</taxon>
        <taxon>Spermatophyta</taxon>
        <taxon>Magnoliopsida</taxon>
        <taxon>Liliopsida</taxon>
        <taxon>Poales</taxon>
        <taxon>Poaceae</taxon>
        <taxon>PACMAD clade</taxon>
        <taxon>Panicoideae</taxon>
        <taxon>Panicodae</taxon>
        <taxon>Paniceae</taxon>
        <taxon>Panicinae</taxon>
        <taxon>Panicum</taxon>
        <taxon>Panicum sect. Hiantes</taxon>
    </lineage>
</organism>
<evidence type="ECO:0000256" key="1">
    <source>
        <dbReference type="SAM" id="MobiDB-lite"/>
    </source>
</evidence>
<dbReference type="EMBL" id="CM029040">
    <property type="protein sequence ID" value="KAG2633346.1"/>
    <property type="molecule type" value="Genomic_DNA"/>
</dbReference>
<comment type="caution">
    <text evidence="3">The sequence shown here is derived from an EMBL/GenBank/DDBJ whole genome shotgun (WGS) entry which is preliminary data.</text>
</comment>
<keyword evidence="2" id="KW-0812">Transmembrane</keyword>
<dbReference type="AlphaFoldDB" id="A0A8T0VIA7"/>
<sequence>MEEGSGDSAPGSATYRSHEGRESMGMWGHPNQTPISTFWKDSFMGTYLLNCYGHKGACAPHPSPDVWIYMPAIQPILSTSFFFLVPFFPCKLFEYYAFHPSSIISFCLRFFVELEID</sequence>
<gene>
    <name evidence="3" type="ORF">PVAP13_2NG278712</name>
</gene>
<reference evidence="3" key="1">
    <citation type="submission" date="2020-05" db="EMBL/GenBank/DDBJ databases">
        <title>WGS assembly of Panicum virgatum.</title>
        <authorList>
            <person name="Lovell J.T."/>
            <person name="Jenkins J."/>
            <person name="Shu S."/>
            <person name="Juenger T.E."/>
            <person name="Schmutz J."/>
        </authorList>
    </citation>
    <scope>NUCLEOTIDE SEQUENCE</scope>
    <source>
        <strain evidence="3">AP13</strain>
    </source>
</reference>
<protein>
    <submittedName>
        <fullName evidence="3">Uncharacterized protein</fullName>
    </submittedName>
</protein>